<keyword evidence="3" id="KW-1185">Reference proteome</keyword>
<evidence type="ECO:0000313" key="2">
    <source>
        <dbReference type="EMBL" id="SFR95994.1"/>
    </source>
</evidence>
<protein>
    <submittedName>
        <fullName evidence="2">Uncharacterized protein</fullName>
    </submittedName>
</protein>
<name>A0A1I6KXR3_9SPHN</name>
<reference evidence="2 3" key="1">
    <citation type="submission" date="2016-10" db="EMBL/GenBank/DDBJ databases">
        <authorList>
            <person name="de Groot N.N."/>
        </authorList>
    </citation>
    <scope>NUCLEOTIDE SEQUENCE [LARGE SCALE GENOMIC DNA]</scope>
    <source>
        <strain evidence="2 3">S5-249</strain>
    </source>
</reference>
<proteinExistence type="predicted"/>
<feature type="region of interest" description="Disordered" evidence="1">
    <location>
        <begin position="1"/>
        <end position="45"/>
    </location>
</feature>
<dbReference type="Proteomes" id="UP000198824">
    <property type="component" value="Unassembled WGS sequence"/>
</dbReference>
<dbReference type="STRING" id="1166337.SAMN05192580_1899"/>
<accession>A0A1I6KXR3</accession>
<feature type="compositionally biased region" description="Pro residues" evidence="1">
    <location>
        <begin position="12"/>
        <end position="41"/>
    </location>
</feature>
<gene>
    <name evidence="2" type="ORF">SAMN05192580_1899</name>
</gene>
<dbReference type="AlphaFoldDB" id="A0A1I6KXR3"/>
<dbReference type="RefSeq" id="WP_131819225.1">
    <property type="nucleotide sequence ID" value="NZ_FOZG01000002.1"/>
</dbReference>
<evidence type="ECO:0000313" key="3">
    <source>
        <dbReference type="Proteomes" id="UP000198824"/>
    </source>
</evidence>
<organism evidence="2 3">
    <name type="scientific">Sphingomonas jatrophae</name>
    <dbReference type="NCBI Taxonomy" id="1166337"/>
    <lineage>
        <taxon>Bacteria</taxon>
        <taxon>Pseudomonadati</taxon>
        <taxon>Pseudomonadota</taxon>
        <taxon>Alphaproteobacteria</taxon>
        <taxon>Sphingomonadales</taxon>
        <taxon>Sphingomonadaceae</taxon>
        <taxon>Sphingomonas</taxon>
    </lineage>
</organism>
<evidence type="ECO:0000256" key="1">
    <source>
        <dbReference type="SAM" id="MobiDB-lite"/>
    </source>
</evidence>
<sequence length="608" mass="66574">MSDYRGPLARNPAPPPGQWPLLPPGPGTTPPPLALPEPAPPQAGVSLTKPVVECAEAKKARLAREQAVYCNVTPLTVDIKDHNGRKTTFTAARNMRGDPLAENVPDRLRGPLRDYDLVIETISTEHGRGMGSAQVRKFNDLTNRQDKGSLSRSSPVQTEFAKVKAAWGPQCAKPEHQSLRVREGTLLRGIDTQHTTWPGAADEHPLFSLAPTKNDSIWNLFRNLLADEEPRVATYEWVAHSCAAPPKGAGNHELKALIRVHPKGVNGIMLVGASPYNSLAGESKWDSSSEADKQRKGLEKAIADATFDEAKPKGASNKPKSSPAYAAELKAWKDRRAAVDRQRGQANADLKTFQNKSFLGKSGLPKGPWKFELPEVDARLIRDDREIGWKELKAIYDLLKKAQSVSDDLSGALAFLTSLNPAPIQPKMTVTLKAFIGELTFARAAFVRPRGERYQAVDREWYLRFVGTFFSAEGQFSAVAGKMVLGTGIEATFTLTFGGKLMVEVEKVFVDDPALTTRLKGELAITAAAEARATAAYYEIASVSMEAKIKFTVQSDLILDSEFRPQPIDWKIDPFTLTANYRAQDAGVEKTAVIYKAESVSGKWFKGA</sequence>
<dbReference type="EMBL" id="FOZG01000002">
    <property type="protein sequence ID" value="SFR95994.1"/>
    <property type="molecule type" value="Genomic_DNA"/>
</dbReference>